<organism evidence="3 4">
    <name type="scientific">Aliidiomarina taiwanensis</name>
    <dbReference type="NCBI Taxonomy" id="946228"/>
    <lineage>
        <taxon>Bacteria</taxon>
        <taxon>Pseudomonadati</taxon>
        <taxon>Pseudomonadota</taxon>
        <taxon>Gammaproteobacteria</taxon>
        <taxon>Alteromonadales</taxon>
        <taxon>Idiomarinaceae</taxon>
        <taxon>Aliidiomarina</taxon>
    </lineage>
</organism>
<comment type="caution">
    <text evidence="3">The sequence shown here is derived from an EMBL/GenBank/DDBJ whole genome shotgun (WGS) entry which is preliminary data.</text>
</comment>
<protein>
    <submittedName>
        <fullName evidence="3">(Fe-S)-binding protein</fullName>
    </submittedName>
</protein>
<evidence type="ECO:0000256" key="1">
    <source>
        <dbReference type="ARBA" id="ARBA00023075"/>
    </source>
</evidence>
<evidence type="ECO:0000313" key="4">
    <source>
        <dbReference type="Proteomes" id="UP000286976"/>
    </source>
</evidence>
<dbReference type="EMBL" id="PIPQ01000001">
    <property type="protein sequence ID" value="RUO44032.1"/>
    <property type="molecule type" value="Genomic_DNA"/>
</dbReference>
<sequence>MASTHKVQVNSLPVVEVTTGESKSLLQALEEAGLELNYHCRTGFCGACRCTLTSGQVEYLNEPLAYVRQGEILPCVCIAKSDLSIDH</sequence>
<dbReference type="RefSeq" id="WP_126756429.1">
    <property type="nucleotide sequence ID" value="NZ_PIPQ01000001.1"/>
</dbReference>
<dbReference type="InterPro" id="IPR006058">
    <property type="entry name" value="2Fe2S_fd_BS"/>
</dbReference>
<gene>
    <name evidence="3" type="ORF">CWE15_02305</name>
</gene>
<dbReference type="Gene3D" id="3.10.20.30">
    <property type="match status" value="1"/>
</dbReference>
<dbReference type="PROSITE" id="PS00197">
    <property type="entry name" value="2FE2S_FER_1"/>
    <property type="match status" value="1"/>
</dbReference>
<evidence type="ECO:0000259" key="2">
    <source>
        <dbReference type="PROSITE" id="PS51085"/>
    </source>
</evidence>
<dbReference type="PROSITE" id="PS51085">
    <property type="entry name" value="2FE2S_FER_2"/>
    <property type="match status" value="1"/>
</dbReference>
<dbReference type="NCBIfam" id="NF007985">
    <property type="entry name" value="PRK10713.1"/>
    <property type="match status" value="1"/>
</dbReference>
<name>A0A432X9E2_9GAMM</name>
<proteinExistence type="predicted"/>
<dbReference type="AlphaFoldDB" id="A0A432X9E2"/>
<keyword evidence="4" id="KW-1185">Reference proteome</keyword>
<reference evidence="3 4" key="1">
    <citation type="journal article" date="2011" name="Front. Microbiol.">
        <title>Genomic signatures of strain selection and enhancement in Bacillus atrophaeus var. globigii, a historical biowarfare simulant.</title>
        <authorList>
            <person name="Gibbons H.S."/>
            <person name="Broomall S.M."/>
            <person name="McNew L.A."/>
            <person name="Daligault H."/>
            <person name="Chapman C."/>
            <person name="Bruce D."/>
            <person name="Karavis M."/>
            <person name="Krepps M."/>
            <person name="McGregor P.A."/>
            <person name="Hong C."/>
            <person name="Park K.H."/>
            <person name="Akmal A."/>
            <person name="Feldman A."/>
            <person name="Lin J.S."/>
            <person name="Chang W.E."/>
            <person name="Higgs B.W."/>
            <person name="Demirev P."/>
            <person name="Lindquist J."/>
            <person name="Liem A."/>
            <person name="Fochler E."/>
            <person name="Read T.D."/>
            <person name="Tapia R."/>
            <person name="Johnson S."/>
            <person name="Bishop-Lilly K.A."/>
            <person name="Detter C."/>
            <person name="Han C."/>
            <person name="Sozhamannan S."/>
            <person name="Rosenzweig C.N."/>
            <person name="Skowronski E.W."/>
        </authorList>
    </citation>
    <scope>NUCLEOTIDE SEQUENCE [LARGE SCALE GENOMIC DNA]</scope>
    <source>
        <strain evidence="3 4">AIT1</strain>
    </source>
</reference>
<dbReference type="InterPro" id="IPR036010">
    <property type="entry name" value="2Fe-2S_ferredoxin-like_sf"/>
</dbReference>
<dbReference type="SUPFAM" id="SSF54292">
    <property type="entry name" value="2Fe-2S ferredoxin-like"/>
    <property type="match status" value="1"/>
</dbReference>
<dbReference type="GO" id="GO:0051537">
    <property type="term" value="F:2 iron, 2 sulfur cluster binding"/>
    <property type="evidence" value="ECO:0007669"/>
    <property type="project" value="InterPro"/>
</dbReference>
<dbReference type="InterPro" id="IPR001041">
    <property type="entry name" value="2Fe-2S_ferredoxin-type"/>
</dbReference>
<dbReference type="Pfam" id="PF00111">
    <property type="entry name" value="Fer2"/>
    <property type="match status" value="1"/>
</dbReference>
<dbReference type="InterPro" id="IPR012675">
    <property type="entry name" value="Beta-grasp_dom_sf"/>
</dbReference>
<evidence type="ECO:0000313" key="3">
    <source>
        <dbReference type="EMBL" id="RUO44032.1"/>
    </source>
</evidence>
<dbReference type="OrthoDB" id="9796486at2"/>
<keyword evidence="1" id="KW-0830">Ubiquinone</keyword>
<dbReference type="Proteomes" id="UP000286976">
    <property type="component" value="Unassembled WGS sequence"/>
</dbReference>
<accession>A0A432X9E2</accession>
<dbReference type="CDD" id="cd00207">
    <property type="entry name" value="fer2"/>
    <property type="match status" value="1"/>
</dbReference>
<feature type="domain" description="2Fe-2S ferredoxin-type" evidence="2">
    <location>
        <begin position="5"/>
        <end position="87"/>
    </location>
</feature>